<dbReference type="Proteomes" id="UP000294737">
    <property type="component" value="Unassembled WGS sequence"/>
</dbReference>
<keyword evidence="2" id="KW-1185">Reference proteome</keyword>
<proteinExistence type="predicted"/>
<accession>A0A4V3BV34</accession>
<dbReference type="OrthoDB" id="7027554at2"/>
<comment type="caution">
    <text evidence="1">The sequence shown here is derived from an EMBL/GenBank/DDBJ whole genome shotgun (WGS) entry which is preliminary data.</text>
</comment>
<dbReference type="EMBL" id="SNWF01000005">
    <property type="protein sequence ID" value="TDN89648.1"/>
    <property type="molecule type" value="Genomic_DNA"/>
</dbReference>
<dbReference type="RefSeq" id="WP_112992984.1">
    <property type="nucleotide sequence ID" value="NZ_PTLZ01000005.1"/>
</dbReference>
<gene>
    <name evidence="1" type="ORF">EV677_1708</name>
</gene>
<protein>
    <submittedName>
        <fullName evidence="1">Uncharacterized protein</fullName>
    </submittedName>
</protein>
<evidence type="ECO:0000313" key="2">
    <source>
        <dbReference type="Proteomes" id="UP000294737"/>
    </source>
</evidence>
<organism evidence="1 2">
    <name type="scientific">Herminiimonas fonticola</name>
    <dbReference type="NCBI Taxonomy" id="303380"/>
    <lineage>
        <taxon>Bacteria</taxon>
        <taxon>Pseudomonadati</taxon>
        <taxon>Pseudomonadota</taxon>
        <taxon>Betaproteobacteria</taxon>
        <taxon>Burkholderiales</taxon>
        <taxon>Oxalobacteraceae</taxon>
        <taxon>Herminiimonas</taxon>
    </lineage>
</organism>
<evidence type="ECO:0000313" key="1">
    <source>
        <dbReference type="EMBL" id="TDN89648.1"/>
    </source>
</evidence>
<name>A0A4V3BV34_9BURK</name>
<sequence length="244" mass="27478">MDTKEILQFHIDVFRPETIPMARLAEYMAALAALYGNNERVHFDKMRTGSAVLQTKIEESAIQKVDKRLHLVHDIDAPDDVQKAYAQINSLLRTDNAVGKIKREKGAAILTFPGRNTIVQKTYKVREAGVLDGVVIRIGGRDSTIPVWLEDHSGKVFYCEANKDMARELIKHYLGNPIRVTGQGDWLRGEDGQWKLEKFKITDSVVLDATPIEEILNTARAASGNGWNELDDPIKEHLFIRGSN</sequence>
<reference evidence="1 2" key="1">
    <citation type="submission" date="2019-03" db="EMBL/GenBank/DDBJ databases">
        <title>Genomic Encyclopedia of Type Strains, Phase IV (KMG-IV): sequencing the most valuable type-strain genomes for metagenomic binning, comparative biology and taxonomic classification.</title>
        <authorList>
            <person name="Goeker M."/>
        </authorList>
    </citation>
    <scope>NUCLEOTIDE SEQUENCE [LARGE SCALE GENOMIC DNA]</scope>
    <source>
        <strain evidence="1 2">DSM 18555</strain>
    </source>
</reference>
<dbReference type="AlphaFoldDB" id="A0A4V3BV34"/>